<evidence type="ECO:0000313" key="3">
    <source>
        <dbReference type="EMBL" id="MFC3448064.1"/>
    </source>
</evidence>
<dbReference type="PANTHER" id="PTHR42870">
    <property type="entry name" value="ACETYL-COA C-ACETYLTRANSFERASE"/>
    <property type="match status" value="1"/>
</dbReference>
<reference evidence="4" key="1">
    <citation type="journal article" date="2019" name="Int. J. Syst. Evol. Microbiol.">
        <title>The Global Catalogue of Microorganisms (GCM) 10K type strain sequencing project: providing services to taxonomists for standard genome sequencing and annotation.</title>
        <authorList>
            <consortium name="The Broad Institute Genomics Platform"/>
            <consortium name="The Broad Institute Genome Sequencing Center for Infectious Disease"/>
            <person name="Wu L."/>
            <person name="Ma J."/>
        </authorList>
    </citation>
    <scope>NUCLEOTIDE SEQUENCE [LARGE SCALE GENOMIC DNA]</scope>
    <source>
        <strain evidence="4">CGMCC 4.7676</strain>
    </source>
</reference>
<dbReference type="InterPro" id="IPR016039">
    <property type="entry name" value="Thiolase-like"/>
</dbReference>
<dbReference type="CDD" id="cd00829">
    <property type="entry name" value="SCP-x_thiolase"/>
    <property type="match status" value="1"/>
</dbReference>
<dbReference type="PIRSF" id="PIRSF000429">
    <property type="entry name" value="Ac-CoA_Ac_transf"/>
    <property type="match status" value="1"/>
</dbReference>
<gene>
    <name evidence="3" type="ORF">ACFOSH_01355</name>
</gene>
<dbReference type="Gene3D" id="3.40.47.10">
    <property type="match status" value="1"/>
</dbReference>
<comment type="caution">
    <text evidence="3">The sequence shown here is derived from an EMBL/GenBank/DDBJ whole genome shotgun (WGS) entry which is preliminary data.</text>
</comment>
<dbReference type="Pfam" id="PF22691">
    <property type="entry name" value="Thiolase_C_1"/>
    <property type="match status" value="1"/>
</dbReference>
<dbReference type="InterPro" id="IPR055140">
    <property type="entry name" value="Thiolase_C_2"/>
</dbReference>
<dbReference type="RefSeq" id="WP_378236711.1">
    <property type="nucleotide sequence ID" value="NZ_JBHRWK010000003.1"/>
</dbReference>
<dbReference type="InterPro" id="IPR002155">
    <property type="entry name" value="Thiolase"/>
</dbReference>
<dbReference type="EMBL" id="JBHRWK010000003">
    <property type="protein sequence ID" value="MFC3448064.1"/>
    <property type="molecule type" value="Genomic_DNA"/>
</dbReference>
<dbReference type="SUPFAM" id="SSF53901">
    <property type="entry name" value="Thiolase-like"/>
    <property type="match status" value="2"/>
</dbReference>
<evidence type="ECO:0000313" key="4">
    <source>
        <dbReference type="Proteomes" id="UP001595645"/>
    </source>
</evidence>
<proteinExistence type="predicted"/>
<protein>
    <submittedName>
        <fullName evidence="3">Lipid-transfer protein</fullName>
    </submittedName>
</protein>
<sequence length="389" mass="40646">MTLSGRAAIAGIGATEFSKDSGRSELRLAAEAVSSALKDAGLSPSDVDGLVSFTMDGNSEIAVARELGIPELKFFSRIHYGGGAAAATVQQAAMAVATGVADVVVAYRAFNERSGMRFGQVSSAAAGQVNSSGVDNAFHYPMGIATPAATVAMLARRYMHEYGATSEDFGRVAVIDRARAATNPKAWFYGKPITLEDHQASRWVAEPLHLLDCCQESDGGVALVITSAERARDLPHRPAVIAAAAQGSGPDQYVMTSYYRDDLPALPEMGVVGRQLWAQSGLGPGDMDLAVLYDHFTPYVLMQLEELGFCGKGEAKDFIGGGTLELDGKLPLNPHGGQLGEAYIHGMNGIAEGVRQLRGDAANQVDGAARVLVTAGTGVPTSGLVLTAD</sequence>
<feature type="domain" description="Thiolase C-terminal" evidence="2">
    <location>
        <begin position="267"/>
        <end position="379"/>
    </location>
</feature>
<dbReference type="NCBIfam" id="NF005892">
    <property type="entry name" value="PRK07855.1"/>
    <property type="match status" value="1"/>
</dbReference>
<dbReference type="Pfam" id="PF00108">
    <property type="entry name" value="Thiolase_N"/>
    <property type="match status" value="1"/>
</dbReference>
<dbReference type="Proteomes" id="UP001595645">
    <property type="component" value="Unassembled WGS sequence"/>
</dbReference>
<dbReference type="InterPro" id="IPR020616">
    <property type="entry name" value="Thiolase_N"/>
</dbReference>
<accession>A0ABV7NQQ9</accession>
<name>A0ABV7NQQ9_9PSEU</name>
<dbReference type="PANTHER" id="PTHR42870:SF1">
    <property type="entry name" value="NON-SPECIFIC LIPID-TRANSFER PROTEIN-LIKE 2"/>
    <property type="match status" value="1"/>
</dbReference>
<keyword evidence="4" id="KW-1185">Reference proteome</keyword>
<evidence type="ECO:0000259" key="1">
    <source>
        <dbReference type="Pfam" id="PF00108"/>
    </source>
</evidence>
<evidence type="ECO:0000259" key="2">
    <source>
        <dbReference type="Pfam" id="PF22691"/>
    </source>
</evidence>
<organism evidence="3 4">
    <name type="scientific">Amycolatopsis speibonae</name>
    <dbReference type="NCBI Taxonomy" id="1450224"/>
    <lineage>
        <taxon>Bacteria</taxon>
        <taxon>Bacillati</taxon>
        <taxon>Actinomycetota</taxon>
        <taxon>Actinomycetes</taxon>
        <taxon>Pseudonocardiales</taxon>
        <taxon>Pseudonocardiaceae</taxon>
        <taxon>Amycolatopsis</taxon>
    </lineage>
</organism>
<feature type="domain" description="Thiolase N-terminal" evidence="1">
    <location>
        <begin position="24"/>
        <end position="228"/>
    </location>
</feature>